<dbReference type="Proteomes" id="UP000076532">
    <property type="component" value="Unassembled WGS sequence"/>
</dbReference>
<proteinExistence type="predicted"/>
<dbReference type="PANTHER" id="PTHR14187:SF5">
    <property type="entry name" value="HEAT SHOCK 70 KDA PROTEIN 12A"/>
    <property type="match status" value="1"/>
</dbReference>
<keyword evidence="2" id="KW-1185">Reference proteome</keyword>
<evidence type="ECO:0008006" key="3">
    <source>
        <dbReference type="Google" id="ProtNLM"/>
    </source>
</evidence>
<dbReference type="STRING" id="436010.A0A166IQ53"/>
<accession>A0A166IQ53</accession>
<organism evidence="1 2">
    <name type="scientific">Athelia psychrophila</name>
    <dbReference type="NCBI Taxonomy" id="1759441"/>
    <lineage>
        <taxon>Eukaryota</taxon>
        <taxon>Fungi</taxon>
        <taxon>Dikarya</taxon>
        <taxon>Basidiomycota</taxon>
        <taxon>Agaricomycotina</taxon>
        <taxon>Agaricomycetes</taxon>
        <taxon>Agaricomycetidae</taxon>
        <taxon>Atheliales</taxon>
        <taxon>Atheliaceae</taxon>
        <taxon>Athelia</taxon>
    </lineage>
</organism>
<evidence type="ECO:0000313" key="1">
    <source>
        <dbReference type="EMBL" id="KZP20061.1"/>
    </source>
</evidence>
<reference evidence="1 2" key="1">
    <citation type="journal article" date="2016" name="Mol. Biol. Evol.">
        <title>Comparative Genomics of Early-Diverging Mushroom-Forming Fungi Provides Insights into the Origins of Lignocellulose Decay Capabilities.</title>
        <authorList>
            <person name="Nagy L.G."/>
            <person name="Riley R."/>
            <person name="Tritt A."/>
            <person name="Adam C."/>
            <person name="Daum C."/>
            <person name="Floudas D."/>
            <person name="Sun H."/>
            <person name="Yadav J.S."/>
            <person name="Pangilinan J."/>
            <person name="Larsson K.H."/>
            <person name="Matsuura K."/>
            <person name="Barry K."/>
            <person name="Labutti K."/>
            <person name="Kuo R."/>
            <person name="Ohm R.A."/>
            <person name="Bhattacharya S.S."/>
            <person name="Shirouzu T."/>
            <person name="Yoshinaga Y."/>
            <person name="Martin F.M."/>
            <person name="Grigoriev I.V."/>
            <person name="Hibbett D.S."/>
        </authorList>
    </citation>
    <scope>NUCLEOTIDE SEQUENCE [LARGE SCALE GENOMIC DNA]</scope>
    <source>
        <strain evidence="1 2">CBS 109695</strain>
    </source>
</reference>
<dbReference type="CDD" id="cd10170">
    <property type="entry name" value="ASKHA_NBD_HSP70"/>
    <property type="match status" value="1"/>
</dbReference>
<dbReference type="EMBL" id="KV417558">
    <property type="protein sequence ID" value="KZP20061.1"/>
    <property type="molecule type" value="Genomic_DNA"/>
</dbReference>
<dbReference type="PANTHER" id="PTHR14187">
    <property type="entry name" value="ALPHA KINASE/ELONGATION FACTOR 2 KINASE"/>
    <property type="match status" value="1"/>
</dbReference>
<dbReference type="Gene3D" id="3.90.640.10">
    <property type="entry name" value="Actin, Chain A, domain 4"/>
    <property type="match status" value="1"/>
</dbReference>
<evidence type="ECO:0000313" key="2">
    <source>
        <dbReference type="Proteomes" id="UP000076532"/>
    </source>
</evidence>
<dbReference type="AlphaFoldDB" id="A0A166IQ53"/>
<gene>
    <name evidence="1" type="ORF">FIBSPDRAFT_827411</name>
</gene>
<dbReference type="Gene3D" id="3.30.420.40">
    <property type="match status" value="2"/>
</dbReference>
<dbReference type="InterPro" id="IPR043129">
    <property type="entry name" value="ATPase_NBD"/>
</dbReference>
<dbReference type="SUPFAM" id="SSF53067">
    <property type="entry name" value="Actin-like ATPase domain"/>
    <property type="match status" value="2"/>
</dbReference>
<protein>
    <recommendedName>
        <fullName evidence="3">Actin-like ATPase domain-containing protein</fullName>
    </recommendedName>
</protein>
<dbReference type="OrthoDB" id="2963168at2759"/>
<sequence length="598" mass="66592">MPSARPPYHGSERKLALAMDIGTTFSGVSYAILDPGEVPTIRNVTRYPAQENVGGDSKIPSILYYDRQGKVRAVGAEALLENIIEQAEDDGWVKLEWWKLHLRPKRLASSHVTDNDLPALPPNKTAVEVLGDFMKYVLSCARTYIIDTHSESLWNSVEKNIDFVLTHPNGWEGAQQSEIRRAAVLAGLSSDALEGQSRIQLLTEGEASLHFCIGNGLASEATADGQGIIIVDAGGGTIDLSAYYMTKDPTSFEEIAPTECRLQGSVFISRRARTFLKTKLTNSKFGTPEDLNNMVDCFDKSTKLRFRNPDEPSYIKFGGVRDKDLAVGIRSGQLKLPGSEVAALFEPSIEGIINAIDQQRRLARKSITSIFLVGGFAASDWLHSRLHAHMSAQGMNFFRPDNHVNKAVAEGALSFYLDRRVSARVAKKTYGLSTYQPFDPANSQHKKRAHKQFTDVAGNATIPDFFSIILPKESRVSENKEFRKEYFRSAADKQDLWEVQVSIWCYHGSLRKPKWTDTEPGQFSVLCVIEADTHEVANAAWPLAGLNGRVYYQIEYSIVLLFGLTELKAQICWVENVSSQLHLTRGTNQITSQGQEKR</sequence>
<name>A0A166IQ53_9AGAM</name>